<evidence type="ECO:0000313" key="2">
    <source>
        <dbReference type="EMBL" id="MBB5063033.1"/>
    </source>
</evidence>
<evidence type="ECO:0000256" key="1">
    <source>
        <dbReference type="SAM" id="Phobius"/>
    </source>
</evidence>
<keyword evidence="1" id="KW-0812">Transmembrane</keyword>
<protein>
    <submittedName>
        <fullName evidence="2">Uncharacterized protein</fullName>
    </submittedName>
</protein>
<sequence>MNTSTSIAFHSGALIPHRTHRRGKNNDSRTFPTKIGTIAEGVVHTLGHATSGSSEKFYQDHVTAIFMALYAEVALGPLLGALAISLYSHWAM</sequence>
<accession>A0A7W8E868</accession>
<keyword evidence="1" id="KW-1133">Transmembrane helix</keyword>
<proteinExistence type="predicted"/>
<evidence type="ECO:0000313" key="3">
    <source>
        <dbReference type="Proteomes" id="UP000584867"/>
    </source>
</evidence>
<dbReference type="EMBL" id="JACHIO010000005">
    <property type="protein sequence ID" value="MBB5063033.1"/>
    <property type="molecule type" value="Genomic_DNA"/>
</dbReference>
<comment type="caution">
    <text evidence="2">The sequence shown here is derived from an EMBL/GenBank/DDBJ whole genome shotgun (WGS) entry which is preliminary data.</text>
</comment>
<feature type="transmembrane region" description="Helical" evidence="1">
    <location>
        <begin position="64"/>
        <end position="87"/>
    </location>
</feature>
<organism evidence="2 3">
    <name type="scientific">Granulicella mallensis</name>
    <dbReference type="NCBI Taxonomy" id="940614"/>
    <lineage>
        <taxon>Bacteria</taxon>
        <taxon>Pseudomonadati</taxon>
        <taxon>Acidobacteriota</taxon>
        <taxon>Terriglobia</taxon>
        <taxon>Terriglobales</taxon>
        <taxon>Acidobacteriaceae</taxon>
        <taxon>Granulicella</taxon>
    </lineage>
</organism>
<gene>
    <name evidence="2" type="ORF">HDF15_001373</name>
</gene>
<reference evidence="2 3" key="1">
    <citation type="submission" date="2020-08" db="EMBL/GenBank/DDBJ databases">
        <title>Genomic Encyclopedia of Type Strains, Phase IV (KMG-V): Genome sequencing to study the core and pangenomes of soil and plant-associated prokaryotes.</title>
        <authorList>
            <person name="Whitman W."/>
        </authorList>
    </citation>
    <scope>NUCLEOTIDE SEQUENCE [LARGE SCALE GENOMIC DNA]</scope>
    <source>
        <strain evidence="2 3">X5P3</strain>
    </source>
</reference>
<name>A0A7W8E868_9BACT</name>
<dbReference type="Proteomes" id="UP000584867">
    <property type="component" value="Unassembled WGS sequence"/>
</dbReference>
<dbReference type="AlphaFoldDB" id="A0A7W8E868"/>
<keyword evidence="1" id="KW-0472">Membrane</keyword>
<dbReference type="RefSeq" id="WP_184253902.1">
    <property type="nucleotide sequence ID" value="NZ_JACHIO010000005.1"/>
</dbReference>